<accession>A0AAW0FUM3</accession>
<evidence type="ECO:0000313" key="1">
    <source>
        <dbReference type="EMBL" id="KAK7683012.1"/>
    </source>
</evidence>
<gene>
    <name evidence="1" type="ORF">QCA50_013684</name>
</gene>
<evidence type="ECO:0000313" key="2">
    <source>
        <dbReference type="Proteomes" id="UP001385951"/>
    </source>
</evidence>
<keyword evidence="2" id="KW-1185">Reference proteome</keyword>
<protein>
    <submittedName>
        <fullName evidence="1">Uncharacterized protein</fullName>
    </submittedName>
</protein>
<reference evidence="1 2" key="1">
    <citation type="submission" date="2022-09" db="EMBL/GenBank/DDBJ databases">
        <authorList>
            <person name="Palmer J.M."/>
        </authorList>
    </citation>
    <scope>NUCLEOTIDE SEQUENCE [LARGE SCALE GENOMIC DNA]</scope>
    <source>
        <strain evidence="1 2">DSM 7382</strain>
    </source>
</reference>
<name>A0AAW0FUM3_9APHY</name>
<dbReference type="Proteomes" id="UP001385951">
    <property type="component" value="Unassembled WGS sequence"/>
</dbReference>
<dbReference type="EMBL" id="JASBNA010000032">
    <property type="protein sequence ID" value="KAK7683012.1"/>
    <property type="molecule type" value="Genomic_DNA"/>
</dbReference>
<proteinExistence type="predicted"/>
<sequence length="61" mass="7389">MSYKNDSWTYFDKLVSEGVIKVHKDKEIRQCEELQEILKKKFKAQESRLKEELRSQAEKIK</sequence>
<comment type="caution">
    <text evidence="1">The sequence shown here is derived from an EMBL/GenBank/DDBJ whole genome shotgun (WGS) entry which is preliminary data.</text>
</comment>
<organism evidence="1 2">
    <name type="scientific">Cerrena zonata</name>
    <dbReference type="NCBI Taxonomy" id="2478898"/>
    <lineage>
        <taxon>Eukaryota</taxon>
        <taxon>Fungi</taxon>
        <taxon>Dikarya</taxon>
        <taxon>Basidiomycota</taxon>
        <taxon>Agaricomycotina</taxon>
        <taxon>Agaricomycetes</taxon>
        <taxon>Polyporales</taxon>
        <taxon>Cerrenaceae</taxon>
        <taxon>Cerrena</taxon>
    </lineage>
</organism>
<dbReference type="AlphaFoldDB" id="A0AAW0FUM3"/>